<evidence type="ECO:0000313" key="3">
    <source>
        <dbReference type="Proteomes" id="UP000178764"/>
    </source>
</evidence>
<reference evidence="2 3" key="1">
    <citation type="journal article" date="2016" name="Nat. Commun.">
        <title>Thousands of microbial genomes shed light on interconnected biogeochemical processes in an aquifer system.</title>
        <authorList>
            <person name="Anantharaman K."/>
            <person name="Brown C.T."/>
            <person name="Hug L.A."/>
            <person name="Sharon I."/>
            <person name="Castelle C.J."/>
            <person name="Probst A.J."/>
            <person name="Thomas B.C."/>
            <person name="Singh A."/>
            <person name="Wilkins M.J."/>
            <person name="Karaoz U."/>
            <person name="Brodie E.L."/>
            <person name="Williams K.H."/>
            <person name="Hubbard S.S."/>
            <person name="Banfield J.F."/>
        </authorList>
    </citation>
    <scope>NUCLEOTIDE SEQUENCE [LARGE SCALE GENOMIC DNA]</scope>
</reference>
<keyword evidence="1" id="KW-0812">Transmembrane</keyword>
<dbReference type="EMBL" id="MEZT01000021">
    <property type="protein sequence ID" value="OGD56387.1"/>
    <property type="molecule type" value="Genomic_DNA"/>
</dbReference>
<sequence>MNNSQPVLHFVLVSGLLDSFNPCAIAVLLLFIALLFTLKKSRKHILLNGSIYIIAVFLSYFAIGIGLLKVVNLFGIPHLIAIIGAWLVIAVGVWGMIESLFPGKIQLLSISLKLRQIVAHWAQQASIIGAGVAGVLLGIFEFPCSGAIYLSVISLLNDKATFFIGLLYLLLYNLMFILPLIVILLIASNRAVVEKMINFNETNSQRVRLISSLIMIGIGVVILVWFV</sequence>
<feature type="transmembrane region" description="Helical" evidence="1">
    <location>
        <begin position="19"/>
        <end position="38"/>
    </location>
</feature>
<accession>A0A1F5DMJ7</accession>
<proteinExistence type="predicted"/>
<feature type="transmembrane region" description="Helical" evidence="1">
    <location>
        <begin position="74"/>
        <end position="97"/>
    </location>
</feature>
<feature type="transmembrane region" description="Helical" evidence="1">
    <location>
        <begin position="118"/>
        <end position="140"/>
    </location>
</feature>
<keyword evidence="1" id="KW-0472">Membrane</keyword>
<evidence type="ECO:0000256" key="1">
    <source>
        <dbReference type="SAM" id="Phobius"/>
    </source>
</evidence>
<evidence type="ECO:0000313" key="2">
    <source>
        <dbReference type="EMBL" id="OGD56387.1"/>
    </source>
</evidence>
<comment type="caution">
    <text evidence="2">The sequence shown here is derived from an EMBL/GenBank/DDBJ whole genome shotgun (WGS) entry which is preliminary data.</text>
</comment>
<dbReference type="InterPro" id="IPR051790">
    <property type="entry name" value="Cytochrome_c-biogenesis_DsbD"/>
</dbReference>
<organism evidence="2 3">
    <name type="scientific">Candidatus Berkelbacteria bacterium RBG_13_40_8</name>
    <dbReference type="NCBI Taxonomy" id="1797467"/>
    <lineage>
        <taxon>Bacteria</taxon>
        <taxon>Candidatus Berkelbacteria</taxon>
    </lineage>
</organism>
<feature type="transmembrane region" description="Helical" evidence="1">
    <location>
        <begin position="160"/>
        <end position="186"/>
    </location>
</feature>
<keyword evidence="1" id="KW-1133">Transmembrane helix</keyword>
<feature type="transmembrane region" description="Helical" evidence="1">
    <location>
        <begin position="207"/>
        <end position="226"/>
    </location>
</feature>
<dbReference type="PANTHER" id="PTHR31272:SF9">
    <property type="entry name" value="BLL1027 PROTEIN"/>
    <property type="match status" value="1"/>
</dbReference>
<protein>
    <submittedName>
        <fullName evidence="2">Uncharacterized protein</fullName>
    </submittedName>
</protein>
<dbReference type="PANTHER" id="PTHR31272">
    <property type="entry name" value="CYTOCHROME C-TYPE BIOGENESIS PROTEIN HI_1454-RELATED"/>
    <property type="match status" value="1"/>
</dbReference>
<gene>
    <name evidence="2" type="ORF">A2V71_04560</name>
</gene>
<dbReference type="AlphaFoldDB" id="A0A1F5DMJ7"/>
<feature type="transmembrane region" description="Helical" evidence="1">
    <location>
        <begin position="45"/>
        <end position="68"/>
    </location>
</feature>
<name>A0A1F5DMJ7_9BACT</name>
<dbReference type="Proteomes" id="UP000178764">
    <property type="component" value="Unassembled WGS sequence"/>
</dbReference>